<evidence type="ECO:0000259" key="7">
    <source>
        <dbReference type="PROSITE" id="PS50056"/>
    </source>
</evidence>
<organism evidence="8 9">
    <name type="scientific">Elysia marginata</name>
    <dbReference type="NCBI Taxonomy" id="1093978"/>
    <lineage>
        <taxon>Eukaryota</taxon>
        <taxon>Metazoa</taxon>
        <taxon>Spiralia</taxon>
        <taxon>Lophotrochozoa</taxon>
        <taxon>Mollusca</taxon>
        <taxon>Gastropoda</taxon>
        <taxon>Heterobranchia</taxon>
        <taxon>Euthyneura</taxon>
        <taxon>Panpulmonata</taxon>
        <taxon>Sacoglossa</taxon>
        <taxon>Placobranchoidea</taxon>
        <taxon>Plakobranchidae</taxon>
        <taxon>Elysia</taxon>
    </lineage>
</organism>
<proteinExistence type="predicted"/>
<name>A0AAV4HVZ8_9GAST</name>
<dbReference type="SMART" id="SM00404">
    <property type="entry name" value="PTPc_motif"/>
    <property type="match status" value="1"/>
</dbReference>
<dbReference type="PROSITE" id="PS50055">
    <property type="entry name" value="TYR_PHOSPHATASE_PTP"/>
    <property type="match status" value="1"/>
</dbReference>
<protein>
    <recommendedName>
        <fullName evidence="1">protein-tyrosine-phosphatase</fullName>
        <ecNumber evidence="1">3.1.3.48</ecNumber>
    </recommendedName>
</protein>
<reference evidence="8 9" key="1">
    <citation type="journal article" date="2021" name="Elife">
        <title>Chloroplast acquisition without the gene transfer in kleptoplastic sea slugs, Plakobranchus ocellatus.</title>
        <authorList>
            <person name="Maeda T."/>
            <person name="Takahashi S."/>
            <person name="Yoshida T."/>
            <person name="Shimamura S."/>
            <person name="Takaki Y."/>
            <person name="Nagai Y."/>
            <person name="Toyoda A."/>
            <person name="Suzuki Y."/>
            <person name="Arimoto A."/>
            <person name="Ishii H."/>
            <person name="Satoh N."/>
            <person name="Nishiyama T."/>
            <person name="Hasebe M."/>
            <person name="Maruyama T."/>
            <person name="Minagawa J."/>
            <person name="Obokata J."/>
            <person name="Shigenobu S."/>
        </authorList>
    </citation>
    <scope>NUCLEOTIDE SEQUENCE [LARGE SCALE GENOMIC DNA]</scope>
</reference>
<keyword evidence="9" id="KW-1185">Reference proteome</keyword>
<dbReference type="InterPro" id="IPR050348">
    <property type="entry name" value="Protein-Tyr_Phosphatase"/>
</dbReference>
<dbReference type="InterPro" id="IPR000387">
    <property type="entry name" value="Tyr_Pase_dom"/>
</dbReference>
<sequence length="622" mass="70611">MEYHLSFLQNQIPDLEPVGPDLISGPTQSPLTENYVGMQVCPSCLLNNTQGPIVSVGLLVCISRENRPCQALPNSFNDAKMYSEAKSNDFRDPYLTTPRNWEKDLRGALKMNIITFTIGNVQTCPQDPKAYCNGPLPDGADVRITVISCTSAGCDKYTHSTIYKTKAASDDDVPIGAIIGAIIAVIVLDFEEIAVSGGSIDDDGGEEEEEEAAASRSHSATTTTFHWRAVTMKNINFSKLLMSVNAEKRSAIAEPEPLVRRERPILARNFPSEVARYHKDANMLFQDDFEDIKKLSDFKHSSDEAKREENRVKNRYVNILPYDHSRVKLSIEPDEPESMDFINANYIPGFNSVREYIASQGPMYCTIPDFWRMMWEQNSRIIVMLSDLQEAGKRKVDLYWPENLNEPINYGNIVVEMTNFSQLNKYTIRNFTMSWGENEPRKVTHFFLAGWLDFSANLKFSDVIEFVNLVRQEARPANSGPITVHCSAGVGRTGTFIALDYFMQHLDKYGLDKQIDIFSYVMRMRYNRPTMVQAESQYVFIYDALLEVINKKIEEEENVYNNVFPGSDTKVDMPKEEESIYMNTNGQGQVNKMQTYDNKAFDPDESDCSKPPLETKTPTTIL</sequence>
<evidence type="ECO:0000256" key="4">
    <source>
        <dbReference type="ARBA" id="ARBA00051722"/>
    </source>
</evidence>
<accession>A0AAV4HVZ8</accession>
<dbReference type="InterPro" id="IPR016130">
    <property type="entry name" value="Tyr_Pase_AS"/>
</dbReference>
<evidence type="ECO:0000313" key="8">
    <source>
        <dbReference type="EMBL" id="GFS02134.1"/>
    </source>
</evidence>
<dbReference type="PANTHER" id="PTHR19134:SF553">
    <property type="entry name" value="TYROSINE-PROTEIN PHOSPHATASE 10D-RELATED"/>
    <property type="match status" value="1"/>
</dbReference>
<dbReference type="SUPFAM" id="SSF52799">
    <property type="entry name" value="(Phosphotyrosine protein) phosphatases II"/>
    <property type="match status" value="1"/>
</dbReference>
<keyword evidence="8" id="KW-0675">Receptor</keyword>
<dbReference type="FunFam" id="3.90.190.10:FF:000102">
    <property type="entry name" value="Receptor-type tyrosine-protein phosphatase"/>
    <property type="match status" value="1"/>
</dbReference>
<evidence type="ECO:0000256" key="5">
    <source>
        <dbReference type="SAM" id="MobiDB-lite"/>
    </source>
</evidence>
<dbReference type="SMART" id="SM00194">
    <property type="entry name" value="PTPc"/>
    <property type="match status" value="1"/>
</dbReference>
<comment type="catalytic activity">
    <reaction evidence="4">
        <text>O-phospho-L-tyrosyl-[protein] + H2O = L-tyrosyl-[protein] + phosphate</text>
        <dbReference type="Rhea" id="RHEA:10684"/>
        <dbReference type="Rhea" id="RHEA-COMP:10136"/>
        <dbReference type="Rhea" id="RHEA-COMP:20101"/>
        <dbReference type="ChEBI" id="CHEBI:15377"/>
        <dbReference type="ChEBI" id="CHEBI:43474"/>
        <dbReference type="ChEBI" id="CHEBI:46858"/>
        <dbReference type="ChEBI" id="CHEBI:61978"/>
        <dbReference type="EC" id="3.1.3.48"/>
    </reaction>
</comment>
<dbReference type="InterPro" id="IPR003595">
    <property type="entry name" value="Tyr_Pase_cat"/>
</dbReference>
<feature type="domain" description="Tyrosine-protein phosphatase" evidence="6">
    <location>
        <begin position="285"/>
        <end position="548"/>
    </location>
</feature>
<dbReference type="PROSITE" id="PS50056">
    <property type="entry name" value="TYR_PHOSPHATASE_2"/>
    <property type="match status" value="1"/>
</dbReference>
<keyword evidence="2" id="KW-0378">Hydrolase</keyword>
<dbReference type="PROSITE" id="PS00383">
    <property type="entry name" value="TYR_PHOSPHATASE_1"/>
    <property type="match status" value="1"/>
</dbReference>
<feature type="compositionally biased region" description="Acidic residues" evidence="5">
    <location>
        <begin position="200"/>
        <end position="212"/>
    </location>
</feature>
<feature type="domain" description="Tyrosine specific protein phosphatases" evidence="7">
    <location>
        <begin position="464"/>
        <end position="539"/>
    </location>
</feature>
<dbReference type="AlphaFoldDB" id="A0AAV4HVZ8"/>
<feature type="region of interest" description="Disordered" evidence="5">
    <location>
        <begin position="198"/>
        <end position="220"/>
    </location>
</feature>
<gene>
    <name evidence="8" type="ORF">ElyMa_006438100</name>
</gene>
<dbReference type="PRINTS" id="PR00700">
    <property type="entry name" value="PRTYPHPHTASE"/>
</dbReference>
<dbReference type="InterPro" id="IPR000242">
    <property type="entry name" value="PTP_cat"/>
</dbReference>
<dbReference type="Gene3D" id="3.90.190.10">
    <property type="entry name" value="Protein tyrosine phosphatase superfamily"/>
    <property type="match status" value="1"/>
</dbReference>
<evidence type="ECO:0000256" key="3">
    <source>
        <dbReference type="ARBA" id="ARBA00022912"/>
    </source>
</evidence>
<keyword evidence="3" id="KW-0904">Protein phosphatase</keyword>
<comment type="caution">
    <text evidence="8">The sequence shown here is derived from an EMBL/GenBank/DDBJ whole genome shotgun (WGS) entry which is preliminary data.</text>
</comment>
<evidence type="ECO:0000313" key="9">
    <source>
        <dbReference type="Proteomes" id="UP000762676"/>
    </source>
</evidence>
<dbReference type="InterPro" id="IPR029021">
    <property type="entry name" value="Prot-tyrosine_phosphatase-like"/>
</dbReference>
<evidence type="ECO:0000259" key="6">
    <source>
        <dbReference type="PROSITE" id="PS50055"/>
    </source>
</evidence>
<dbReference type="EC" id="3.1.3.48" evidence="1"/>
<feature type="region of interest" description="Disordered" evidence="5">
    <location>
        <begin position="598"/>
        <end position="622"/>
    </location>
</feature>
<dbReference type="EMBL" id="BMAT01012927">
    <property type="protein sequence ID" value="GFS02134.1"/>
    <property type="molecule type" value="Genomic_DNA"/>
</dbReference>
<evidence type="ECO:0000256" key="1">
    <source>
        <dbReference type="ARBA" id="ARBA00013064"/>
    </source>
</evidence>
<dbReference type="PANTHER" id="PTHR19134">
    <property type="entry name" value="RECEPTOR-TYPE TYROSINE-PROTEIN PHOSPHATASE"/>
    <property type="match status" value="1"/>
</dbReference>
<dbReference type="Proteomes" id="UP000762676">
    <property type="component" value="Unassembled WGS sequence"/>
</dbReference>
<dbReference type="GO" id="GO:0004725">
    <property type="term" value="F:protein tyrosine phosphatase activity"/>
    <property type="evidence" value="ECO:0007669"/>
    <property type="project" value="UniProtKB-EC"/>
</dbReference>
<evidence type="ECO:0000256" key="2">
    <source>
        <dbReference type="ARBA" id="ARBA00022801"/>
    </source>
</evidence>
<dbReference type="Pfam" id="PF00102">
    <property type="entry name" value="Y_phosphatase"/>
    <property type="match status" value="1"/>
</dbReference>